<dbReference type="Proteomes" id="UP001057580">
    <property type="component" value="Chromosome"/>
</dbReference>
<dbReference type="Gene3D" id="1.10.10.10">
    <property type="entry name" value="Winged helix-like DNA-binding domain superfamily/Winged helix DNA-binding domain"/>
    <property type="match status" value="1"/>
</dbReference>
<dbReference type="InterPro" id="IPR011991">
    <property type="entry name" value="ArsR-like_HTH"/>
</dbReference>
<dbReference type="InterPro" id="IPR036388">
    <property type="entry name" value="WH-like_DNA-bd_sf"/>
</dbReference>
<dbReference type="InterPro" id="IPR036390">
    <property type="entry name" value="WH_DNA-bd_sf"/>
</dbReference>
<protein>
    <submittedName>
        <fullName evidence="2">GntR family transcriptional regulator</fullName>
    </submittedName>
</protein>
<organism evidence="2 3">
    <name type="scientific">Salinirubellus salinus</name>
    <dbReference type="NCBI Taxonomy" id="1364945"/>
    <lineage>
        <taxon>Archaea</taxon>
        <taxon>Methanobacteriati</taxon>
        <taxon>Methanobacteriota</taxon>
        <taxon>Stenosarchaea group</taxon>
        <taxon>Halobacteria</taxon>
        <taxon>Halobacteriales</taxon>
        <taxon>Natronomonadaceae</taxon>
        <taxon>Salinirubellus</taxon>
    </lineage>
</organism>
<dbReference type="KEGG" id="ssai:N0B31_18010"/>
<dbReference type="GO" id="GO:0003677">
    <property type="term" value="F:DNA binding"/>
    <property type="evidence" value="ECO:0007669"/>
    <property type="project" value="InterPro"/>
</dbReference>
<evidence type="ECO:0000313" key="3">
    <source>
        <dbReference type="Proteomes" id="UP001057580"/>
    </source>
</evidence>
<dbReference type="Pfam" id="PF25213">
    <property type="entry name" value="HVO_A0261_N"/>
    <property type="match status" value="1"/>
</dbReference>
<sequence>MDPETTNTRRASVAERRGDVLTALAAGPLDQRDLRDAVSVSRSTVYKALRELEAADLVREGDGGRYHLTQYGRLLRRQHDDYVARRDQLAAAAPVLNELPESLLVPLAFAERGRVYTADRYAPERPFAQMERISEASYDYRCLSPIAVPRYMQQIHERVEDDGLDVELLVERPAVEPLRSYARFDDAVDDPDFSLRATDGELPFGLLVTEDTGLACLFTYGDGGSLRGMLVSGAPAAYDWAVRQYDRFREDAEAVTSDA</sequence>
<evidence type="ECO:0000313" key="2">
    <source>
        <dbReference type="EMBL" id="UWM54005.1"/>
    </source>
</evidence>
<proteinExistence type="predicted"/>
<keyword evidence="3" id="KW-1185">Reference proteome</keyword>
<dbReference type="GO" id="GO:0006355">
    <property type="term" value="P:regulation of DNA-templated transcription"/>
    <property type="evidence" value="ECO:0007669"/>
    <property type="project" value="InterPro"/>
</dbReference>
<feature type="domain" description="HTH iclR-type" evidence="1">
    <location>
        <begin position="11"/>
        <end position="101"/>
    </location>
</feature>
<dbReference type="CDD" id="cd00090">
    <property type="entry name" value="HTH_ARSR"/>
    <property type="match status" value="1"/>
</dbReference>
<dbReference type="RefSeq" id="WP_260592999.1">
    <property type="nucleotide sequence ID" value="NZ_CP104003.1"/>
</dbReference>
<dbReference type="SUPFAM" id="SSF46785">
    <property type="entry name" value="Winged helix' DNA-binding domain"/>
    <property type="match status" value="1"/>
</dbReference>
<dbReference type="InterPro" id="IPR057527">
    <property type="entry name" value="HVO_A0261-like_N"/>
</dbReference>
<accession>A0A9E7R1H7</accession>
<evidence type="ECO:0000259" key="1">
    <source>
        <dbReference type="SMART" id="SM00346"/>
    </source>
</evidence>
<dbReference type="Pfam" id="PF08350">
    <property type="entry name" value="FilR1_middle"/>
    <property type="match status" value="1"/>
</dbReference>
<name>A0A9E7R1H7_9EURY</name>
<dbReference type="GeneID" id="74944358"/>
<dbReference type="InterPro" id="IPR013561">
    <property type="entry name" value="FilR1_middle_dom"/>
</dbReference>
<dbReference type="SMART" id="SM00346">
    <property type="entry name" value="HTH_ICLR"/>
    <property type="match status" value="1"/>
</dbReference>
<reference evidence="2" key="1">
    <citation type="submission" date="2022-09" db="EMBL/GenBank/DDBJ databases">
        <title>Diverse halophilic archaea isolated from saline environments.</title>
        <authorList>
            <person name="Cui H.-L."/>
        </authorList>
    </citation>
    <scope>NUCLEOTIDE SEQUENCE</scope>
    <source>
        <strain evidence="2">ZS-35-S2</strain>
    </source>
</reference>
<dbReference type="AlphaFoldDB" id="A0A9E7R1H7"/>
<gene>
    <name evidence="2" type="ORF">N0B31_18010</name>
</gene>
<dbReference type="EMBL" id="CP104003">
    <property type="protein sequence ID" value="UWM54005.1"/>
    <property type="molecule type" value="Genomic_DNA"/>
</dbReference>
<dbReference type="InterPro" id="IPR005471">
    <property type="entry name" value="Tscrpt_reg_IclR_N"/>
</dbReference>